<dbReference type="PANTHER" id="PTHR32114:SF2">
    <property type="entry name" value="ABC TRANSPORTER ABCH.3"/>
    <property type="match status" value="1"/>
</dbReference>
<sequence length="871" mass="101589">MIPIELELEAFGPYAERTQISFEQFQENGLFLICGDTGSGKTTIFDAIAFALYDTASGETRKMETLHSDYVEAKKCSEVRLLFSHKGERYQVIRSFNGKRKNEAVLEEEKKEGLTGRKAVNERIREILGLDYQQFKQISMIAQGEFLNLLLAKSEVRSEIFRRVFDTGLYKRLAEVLKSKAVHLREEEKLRKEREHQLMSGLEEELEKEFKKEDESWQIPEEIEKILEKKIEELKEEEKRQKGVEKEEETNKAEILKALEQIKTINRDFQQLEDLQEILKREKERKREFAQKEKELDKRKRGALYIKPVLERYEEKKTALETEEIRYREICGRQKAQKQNTGKLRQEQKEAEQNKRKYEKIQCLKAECLEIETEYKKLNILCALQTEKEKLQEQLKTEIREAKQAVVEYETEKEKFFCAQAGILAKALKEGAPCPVCGSVLHPRPAVVLGEVLTQEELKEKERKKKQLEEKRQRTMQTFLQLEKEVEKSTKEVSVNPNFFWKEVHAKLEQTGQKRNQKEIKIRELEQDVKKEVRDSETIQKEWIENLEKEAGILKEKEICKEQIEALKAEKKACQMKLRAAVKEQNFKSEKEARLFCEKQEKLLGLEQEIADYKKRLHKLLGQIKILEKTLLGQKKQSEEEKQKKLEQTEQNLEKIRLELREIYKRISFYEKTLEQLKKLWEESEKTRKERLALLSLSDTASGTLAGKPKVSFERYVQSAYFEQIVVEANQRLEQMTDGRYELLVEETGTNKKSQSGLDLQVYDYHTGKVRSVRSLSGGESFQAALSLALGVSGVISQFAGGICIETLFIDEGFGSLDEQSLELAVDTLRQLSGQGCMIGIISHVKELKEQIFHRIEIKKGQKGSQILTVV</sequence>
<dbReference type="EMBL" id="JACRTP010000001">
    <property type="protein sequence ID" value="MBC8627191.1"/>
    <property type="molecule type" value="Genomic_DNA"/>
</dbReference>
<evidence type="ECO:0000256" key="1">
    <source>
        <dbReference type="ARBA" id="ARBA00006930"/>
    </source>
</evidence>
<evidence type="ECO:0000313" key="7">
    <source>
        <dbReference type="Proteomes" id="UP000661649"/>
    </source>
</evidence>
<dbReference type="InterPro" id="IPR038729">
    <property type="entry name" value="Rad50/SbcC_AAA"/>
</dbReference>
<dbReference type="RefSeq" id="WP_187558039.1">
    <property type="nucleotide sequence ID" value="NZ_JACRTP010000001.1"/>
</dbReference>
<dbReference type="Pfam" id="PF13476">
    <property type="entry name" value="AAA_23"/>
    <property type="match status" value="1"/>
</dbReference>
<dbReference type="Proteomes" id="UP000661649">
    <property type="component" value="Unassembled WGS sequence"/>
</dbReference>
<dbReference type="SUPFAM" id="SSF52540">
    <property type="entry name" value="P-loop containing nucleoside triphosphate hydrolases"/>
    <property type="match status" value="1"/>
</dbReference>
<comment type="caution">
    <text evidence="6">The sequence shown here is derived from an EMBL/GenBank/DDBJ whole genome shotgun (WGS) entry which is preliminary data.</text>
</comment>
<evidence type="ECO:0000259" key="5">
    <source>
        <dbReference type="Pfam" id="PF13476"/>
    </source>
</evidence>
<proteinExistence type="inferred from homology"/>
<comment type="subunit">
    <text evidence="2">Heterodimer of SbcC and SbcD.</text>
</comment>
<dbReference type="InterPro" id="IPR027417">
    <property type="entry name" value="P-loop_NTPase"/>
</dbReference>
<feature type="coiled-coil region" evidence="4">
    <location>
        <begin position="185"/>
        <end position="412"/>
    </location>
</feature>
<keyword evidence="7" id="KW-1185">Reference proteome</keyword>
<name>A0ABR7P710_9FIRM</name>
<reference evidence="6 7" key="1">
    <citation type="submission" date="2020-08" db="EMBL/GenBank/DDBJ databases">
        <title>Genome public.</title>
        <authorList>
            <person name="Liu C."/>
            <person name="Sun Q."/>
        </authorList>
    </citation>
    <scope>NUCLEOTIDE SEQUENCE [LARGE SCALE GENOMIC DNA]</scope>
    <source>
        <strain evidence="6 7">3_YM_SP_D4_24.mj</strain>
    </source>
</reference>
<evidence type="ECO:0000256" key="4">
    <source>
        <dbReference type="SAM" id="Coils"/>
    </source>
</evidence>
<organism evidence="6 7">
    <name type="scientific">Blautia stercoris</name>
    <dbReference type="NCBI Taxonomy" id="871664"/>
    <lineage>
        <taxon>Bacteria</taxon>
        <taxon>Bacillati</taxon>
        <taxon>Bacillota</taxon>
        <taxon>Clostridia</taxon>
        <taxon>Lachnospirales</taxon>
        <taxon>Lachnospiraceae</taxon>
        <taxon>Blautia</taxon>
    </lineage>
</organism>
<feature type="domain" description="Rad50/SbcC-type AAA" evidence="5">
    <location>
        <begin position="5"/>
        <end position="274"/>
    </location>
</feature>
<dbReference type="Gene3D" id="3.40.50.300">
    <property type="entry name" value="P-loop containing nucleotide triphosphate hydrolases"/>
    <property type="match status" value="2"/>
</dbReference>
<accession>A0ABR7P710</accession>
<protein>
    <recommendedName>
        <fullName evidence="3">Nuclease SbcCD subunit C</fullName>
    </recommendedName>
</protein>
<dbReference type="Pfam" id="PF13558">
    <property type="entry name" value="SbcC_Walker_B"/>
    <property type="match status" value="1"/>
</dbReference>
<dbReference type="InterPro" id="IPR025662">
    <property type="entry name" value="Sigma_54_int_dom_ATP-bd_1"/>
</dbReference>
<comment type="similarity">
    <text evidence="1">Belongs to the SMC family. SbcC subfamily.</text>
</comment>
<evidence type="ECO:0000256" key="3">
    <source>
        <dbReference type="ARBA" id="ARBA00013368"/>
    </source>
</evidence>
<evidence type="ECO:0000313" key="6">
    <source>
        <dbReference type="EMBL" id="MBC8627191.1"/>
    </source>
</evidence>
<dbReference type="PROSITE" id="PS00675">
    <property type="entry name" value="SIGMA54_INTERACT_1"/>
    <property type="match status" value="1"/>
</dbReference>
<feature type="coiled-coil region" evidence="4">
    <location>
        <begin position="451"/>
        <end position="680"/>
    </location>
</feature>
<evidence type="ECO:0000256" key="2">
    <source>
        <dbReference type="ARBA" id="ARBA00011322"/>
    </source>
</evidence>
<dbReference type="PANTHER" id="PTHR32114">
    <property type="entry name" value="ABC TRANSPORTER ABCH.3"/>
    <property type="match status" value="1"/>
</dbReference>
<gene>
    <name evidence="6" type="ORF">H8712_00870</name>
</gene>
<keyword evidence="4" id="KW-0175">Coiled coil</keyword>